<dbReference type="InterPro" id="IPR001460">
    <property type="entry name" value="PCN-bd_Tpept"/>
</dbReference>
<dbReference type="OrthoDB" id="9789078at2"/>
<comment type="caution">
    <text evidence="7">The sequence shown here is derived from an EMBL/GenBank/DDBJ whole genome shotgun (WGS) entry which is preliminary data.</text>
</comment>
<dbReference type="EMBL" id="VDFW01000025">
    <property type="protein sequence ID" value="TNC22642.1"/>
    <property type="molecule type" value="Genomic_DNA"/>
</dbReference>
<evidence type="ECO:0000313" key="7">
    <source>
        <dbReference type="EMBL" id="TNC22642.1"/>
    </source>
</evidence>
<keyword evidence="3 4" id="KW-0472">Membrane</keyword>
<proteinExistence type="inferred from homology"/>
<dbReference type="RefSeq" id="WP_139099158.1">
    <property type="nucleotide sequence ID" value="NZ_VDFW01000025.1"/>
</dbReference>
<dbReference type="Proteomes" id="UP000305546">
    <property type="component" value="Unassembled WGS sequence"/>
</dbReference>
<dbReference type="GO" id="GO:0071555">
    <property type="term" value="P:cell wall organization"/>
    <property type="evidence" value="ECO:0007669"/>
    <property type="project" value="TreeGrafter"/>
</dbReference>
<dbReference type="AlphaFoldDB" id="A0A5C4LWB6"/>
<dbReference type="Gene3D" id="3.90.1310.10">
    <property type="entry name" value="Penicillin-binding protein 2a (Domain 2)"/>
    <property type="match status" value="1"/>
</dbReference>
<dbReference type="GO" id="GO:0008658">
    <property type="term" value="F:penicillin binding"/>
    <property type="evidence" value="ECO:0007669"/>
    <property type="project" value="InterPro"/>
</dbReference>
<dbReference type="InterPro" id="IPR012338">
    <property type="entry name" value="Beta-lactam/transpept-like"/>
</dbReference>
<comment type="similarity">
    <text evidence="2">Belongs to the transpeptidase family.</text>
</comment>
<feature type="domain" description="Penicillin-binding protein transpeptidase" evidence="5">
    <location>
        <begin position="292"/>
        <end position="603"/>
    </location>
</feature>
<gene>
    <name evidence="7" type="ORF">FG385_24685</name>
</gene>
<name>A0A5C4LWB6_9PSEU</name>
<protein>
    <submittedName>
        <fullName evidence="7">Penicillin-binding protein 2</fullName>
    </submittedName>
</protein>
<dbReference type="InterPro" id="IPR005311">
    <property type="entry name" value="PBP_dimer"/>
</dbReference>
<dbReference type="Pfam" id="PF03717">
    <property type="entry name" value="PBP_dimer"/>
    <property type="match status" value="1"/>
</dbReference>
<sequence length="630" mass="67619">MPGRSRRTYAARVRRVAGRPATATGKGRYVAVRVALVSVLVVAGLRLVQVQGFEAEALSAKAENQRSTVITVPAKRGAIEDRNGIKLAFSVETRALSVNLRLMRKAWADYAQKNPALGQNFDTRAAAAATFIAAQLPGKITEQELLADFHKNQDFTYLVKDVEPSVADEITKKFPEIGSEKQAAREYPAGTLASNVIGLANWRTDDQDVSKHNLHGIAGLELQRDADLAGTPGQYVADTASGNDNVIIPGTERDVQPAKPGNDVVLTIDSDVQYTLQNQLSDYVRRSHAKDGSAVIMDAKTGEIYALADDRTFNPNDPSTYTGDLMNDRAITTPYEPGSVNKIVDATAAIDTGVTTPQSVNTVPGSLKVADHTVHDAWSHGTVHYTTTGIFAKSSNIGTLLLAQQVGPDRYMDYLRRFGIGQSTGIGLPGESRGYVPPRNTWTGTTFGNLPIGQGLSMTVVQMAGMYQAIANNGLRVQPRIVKNEIQPDGTVVPEAAPKTEQVVSPQTATTVRDMLRAVTQKGKDGNSGTAPTAALEGYQISGKTGTAQQVNPVTKAYSDSLYNITFAGILPADNPRFVVGIWLDAPDTTLPIGDSAAPLFHSLASYLTQRYQLPLSSGPTPYMPLQINE</sequence>
<dbReference type="SUPFAM" id="SSF56519">
    <property type="entry name" value="Penicillin binding protein dimerisation domain"/>
    <property type="match status" value="1"/>
</dbReference>
<reference evidence="7 8" key="1">
    <citation type="submission" date="2019-06" db="EMBL/GenBank/DDBJ databases">
        <title>Amycolatopsis alkalitolerans sp. nov., isolated from Gastrodia elata Blume.</title>
        <authorList>
            <person name="Narsing Rao M.P."/>
            <person name="Li W.J."/>
        </authorList>
    </citation>
    <scope>NUCLEOTIDE SEQUENCE [LARGE SCALE GENOMIC DNA]</scope>
    <source>
        <strain evidence="7 8">SYSUP0005</strain>
    </source>
</reference>
<dbReference type="Gene3D" id="3.40.710.10">
    <property type="entry name" value="DD-peptidase/beta-lactamase superfamily"/>
    <property type="match status" value="1"/>
</dbReference>
<evidence type="ECO:0000256" key="2">
    <source>
        <dbReference type="ARBA" id="ARBA00007171"/>
    </source>
</evidence>
<keyword evidence="4" id="KW-1133">Transmembrane helix</keyword>
<dbReference type="SUPFAM" id="SSF56601">
    <property type="entry name" value="beta-lactamase/transpeptidase-like"/>
    <property type="match status" value="1"/>
</dbReference>
<dbReference type="GO" id="GO:0005886">
    <property type="term" value="C:plasma membrane"/>
    <property type="evidence" value="ECO:0007669"/>
    <property type="project" value="TreeGrafter"/>
</dbReference>
<organism evidence="7 8">
    <name type="scientific">Amycolatopsis alkalitolerans</name>
    <dbReference type="NCBI Taxonomy" id="2547244"/>
    <lineage>
        <taxon>Bacteria</taxon>
        <taxon>Bacillati</taxon>
        <taxon>Actinomycetota</taxon>
        <taxon>Actinomycetes</taxon>
        <taxon>Pseudonocardiales</taxon>
        <taxon>Pseudonocardiaceae</taxon>
        <taxon>Amycolatopsis</taxon>
    </lineage>
</organism>
<comment type="subcellular location">
    <subcellularLocation>
        <location evidence="1">Membrane</location>
    </subcellularLocation>
</comment>
<feature type="domain" description="Penicillin-binding protein dimerisation" evidence="6">
    <location>
        <begin position="72"/>
        <end position="241"/>
    </location>
</feature>
<evidence type="ECO:0000259" key="6">
    <source>
        <dbReference type="Pfam" id="PF03717"/>
    </source>
</evidence>
<keyword evidence="8" id="KW-1185">Reference proteome</keyword>
<feature type="transmembrane region" description="Helical" evidence="4">
    <location>
        <begin position="29"/>
        <end position="48"/>
    </location>
</feature>
<evidence type="ECO:0000256" key="3">
    <source>
        <dbReference type="ARBA" id="ARBA00023136"/>
    </source>
</evidence>
<dbReference type="InterPro" id="IPR050515">
    <property type="entry name" value="Beta-lactam/transpept"/>
</dbReference>
<accession>A0A5C4LWB6</accession>
<dbReference type="InterPro" id="IPR036138">
    <property type="entry name" value="PBP_dimer_sf"/>
</dbReference>
<evidence type="ECO:0000256" key="4">
    <source>
        <dbReference type="SAM" id="Phobius"/>
    </source>
</evidence>
<evidence type="ECO:0000259" key="5">
    <source>
        <dbReference type="Pfam" id="PF00905"/>
    </source>
</evidence>
<evidence type="ECO:0000256" key="1">
    <source>
        <dbReference type="ARBA" id="ARBA00004370"/>
    </source>
</evidence>
<evidence type="ECO:0000313" key="8">
    <source>
        <dbReference type="Proteomes" id="UP000305546"/>
    </source>
</evidence>
<dbReference type="Gene3D" id="3.30.450.330">
    <property type="match status" value="1"/>
</dbReference>
<keyword evidence="4" id="KW-0812">Transmembrane</keyword>
<dbReference type="PANTHER" id="PTHR30627">
    <property type="entry name" value="PEPTIDOGLYCAN D,D-TRANSPEPTIDASE"/>
    <property type="match status" value="1"/>
</dbReference>
<dbReference type="PANTHER" id="PTHR30627:SF1">
    <property type="entry name" value="PEPTIDOGLYCAN D,D-TRANSPEPTIDASE FTSI"/>
    <property type="match status" value="1"/>
</dbReference>
<dbReference type="Pfam" id="PF00905">
    <property type="entry name" value="Transpeptidase"/>
    <property type="match status" value="1"/>
</dbReference>